<keyword evidence="6 10" id="KW-0408">Iron</keyword>
<evidence type="ECO:0000313" key="11">
    <source>
        <dbReference type="EMBL" id="PRT55144.1"/>
    </source>
</evidence>
<evidence type="ECO:0000256" key="7">
    <source>
        <dbReference type="ARBA" id="ARBA00023128"/>
    </source>
</evidence>
<evidence type="ECO:0000313" key="12">
    <source>
        <dbReference type="Proteomes" id="UP000238350"/>
    </source>
</evidence>
<dbReference type="EMBL" id="NDIQ01000021">
    <property type="protein sequence ID" value="PRT55144.1"/>
    <property type="molecule type" value="Genomic_DNA"/>
</dbReference>
<comment type="function">
    <text evidence="10">Lyase that catalyzes the covalent linking of the heme group to the cytochrome C apoprotein to produce the mature functional cytochrome.</text>
</comment>
<evidence type="ECO:0000256" key="2">
    <source>
        <dbReference type="ARBA" id="ARBA00007255"/>
    </source>
</evidence>
<dbReference type="RefSeq" id="XP_024665089.1">
    <property type="nucleotide sequence ID" value="XM_024809321.1"/>
</dbReference>
<comment type="catalytic activity">
    <reaction evidence="10">
        <text>holo-[cytochrome c] = apo-[cytochrome c] + heme b</text>
        <dbReference type="Rhea" id="RHEA:22648"/>
        <dbReference type="Rhea" id="RHEA-COMP:10725"/>
        <dbReference type="Rhea" id="RHEA-COMP:10726"/>
        <dbReference type="ChEBI" id="CHEBI:29950"/>
        <dbReference type="ChEBI" id="CHEBI:60344"/>
        <dbReference type="ChEBI" id="CHEBI:83739"/>
        <dbReference type="EC" id="4.4.1.17"/>
    </reaction>
</comment>
<name>A0A2T0FJF7_9ASCO</name>
<evidence type="ECO:0000256" key="9">
    <source>
        <dbReference type="ARBA" id="ARBA00023239"/>
    </source>
</evidence>
<dbReference type="InterPro" id="IPR000511">
    <property type="entry name" value="Holocyt_c/c1_synthase"/>
</dbReference>
<evidence type="ECO:0000256" key="10">
    <source>
        <dbReference type="RuleBase" id="RU363130"/>
    </source>
</evidence>
<evidence type="ECO:0000256" key="4">
    <source>
        <dbReference type="ARBA" id="ARBA00022723"/>
    </source>
</evidence>
<proteinExistence type="inferred from homology"/>
<keyword evidence="8 10" id="KW-0472">Membrane</keyword>
<dbReference type="PANTHER" id="PTHR12743:SF0">
    <property type="entry name" value="HOLOCYTOCHROME C-TYPE SYNTHASE"/>
    <property type="match status" value="1"/>
</dbReference>
<keyword evidence="7 10" id="KW-0496">Mitochondrion</keyword>
<evidence type="ECO:0000256" key="5">
    <source>
        <dbReference type="ARBA" id="ARBA00022792"/>
    </source>
</evidence>
<dbReference type="GO" id="GO:0005743">
    <property type="term" value="C:mitochondrial inner membrane"/>
    <property type="evidence" value="ECO:0007669"/>
    <property type="project" value="UniProtKB-SubCell"/>
</dbReference>
<dbReference type="Proteomes" id="UP000238350">
    <property type="component" value="Unassembled WGS sequence"/>
</dbReference>
<dbReference type="GO" id="GO:0004408">
    <property type="term" value="F:holocytochrome-c synthase activity"/>
    <property type="evidence" value="ECO:0007669"/>
    <property type="project" value="UniProtKB-EC"/>
</dbReference>
<dbReference type="Pfam" id="PF01265">
    <property type="entry name" value="Cyto_heme_lyase"/>
    <property type="match status" value="1"/>
</dbReference>
<gene>
    <name evidence="11" type="ORF">B9G98_02764</name>
</gene>
<dbReference type="OrthoDB" id="4243at2759"/>
<keyword evidence="12" id="KW-1185">Reference proteome</keyword>
<comment type="caution">
    <text evidence="11">The sequence shown here is derived from an EMBL/GenBank/DDBJ whole genome shotgun (WGS) entry which is preliminary data.</text>
</comment>
<dbReference type="AlphaFoldDB" id="A0A2T0FJF7"/>
<comment type="similarity">
    <text evidence="2 10">Belongs to the cytochrome c-type heme lyase family.</text>
</comment>
<accession>A0A2T0FJF7</accession>
<evidence type="ECO:0000256" key="1">
    <source>
        <dbReference type="ARBA" id="ARBA00004273"/>
    </source>
</evidence>
<keyword evidence="4 10" id="KW-0479">Metal-binding</keyword>
<keyword evidence="5 10" id="KW-0999">Mitochondrion inner membrane</keyword>
<dbReference type="EC" id="4.4.1.17" evidence="10"/>
<organism evidence="11 12">
    <name type="scientific">Wickerhamiella sorbophila</name>
    <dbReference type="NCBI Taxonomy" id="45607"/>
    <lineage>
        <taxon>Eukaryota</taxon>
        <taxon>Fungi</taxon>
        <taxon>Dikarya</taxon>
        <taxon>Ascomycota</taxon>
        <taxon>Saccharomycotina</taxon>
        <taxon>Dipodascomycetes</taxon>
        <taxon>Dipodascales</taxon>
        <taxon>Trichomonascaceae</taxon>
        <taxon>Wickerhamiella</taxon>
    </lineage>
</organism>
<comment type="subcellular location">
    <subcellularLocation>
        <location evidence="1 10">Mitochondrion inner membrane</location>
    </subcellularLocation>
</comment>
<sequence length="212" mass="23781">MSEPDKCPVNHADMKSFGAGCPVDHSKWKDHGGNGGEGLPPLPDVPQQLSAEREVSTIPRADNKGNWVYPSEQQFFSAMKRKSHNPEARDMSVVIPIHNAVNERTWLGILQWENGWGGDKCGGPKLVKFEGDASKWTPRAYMNYLLGNKPPFDRHDWVVDRCGKRIEYVIDYYAGAANPANPYAASFYLDVRPKLNSLEGVKMRVCRFFGLA</sequence>
<dbReference type="PROSITE" id="PS00822">
    <property type="entry name" value="CYTO_HEME_LYASE_2"/>
    <property type="match status" value="1"/>
</dbReference>
<evidence type="ECO:0000256" key="3">
    <source>
        <dbReference type="ARBA" id="ARBA00022617"/>
    </source>
</evidence>
<keyword evidence="3 10" id="KW-0349">Heme</keyword>
<dbReference type="GO" id="GO:0046872">
    <property type="term" value="F:metal ion binding"/>
    <property type="evidence" value="ECO:0007669"/>
    <property type="project" value="UniProtKB-KW"/>
</dbReference>
<evidence type="ECO:0000256" key="6">
    <source>
        <dbReference type="ARBA" id="ARBA00023004"/>
    </source>
</evidence>
<protein>
    <recommendedName>
        <fullName evidence="10">Holocytochrome c-type synthase</fullName>
        <ecNumber evidence="10">4.4.1.17</ecNumber>
    </recommendedName>
</protein>
<dbReference type="GeneID" id="36516512"/>
<evidence type="ECO:0000256" key="8">
    <source>
        <dbReference type="ARBA" id="ARBA00023136"/>
    </source>
</evidence>
<reference evidence="11 12" key="1">
    <citation type="submission" date="2017-04" db="EMBL/GenBank/DDBJ databases">
        <title>Genome sequencing of [Candida] sorbophila.</title>
        <authorList>
            <person name="Ahn J.O."/>
        </authorList>
    </citation>
    <scope>NUCLEOTIDE SEQUENCE [LARGE SCALE GENOMIC DNA]</scope>
    <source>
        <strain evidence="11 12">DS02</strain>
    </source>
</reference>
<dbReference type="STRING" id="45607.A0A2T0FJF7"/>
<keyword evidence="9 10" id="KW-0456">Lyase</keyword>
<dbReference type="PANTHER" id="PTHR12743">
    <property type="entry name" value="CYTOCHROME C1 HEME LYASE"/>
    <property type="match status" value="1"/>
</dbReference>